<dbReference type="GO" id="GO:0006221">
    <property type="term" value="P:pyrimidine nucleotide biosynthetic process"/>
    <property type="evidence" value="ECO:0007669"/>
    <property type="project" value="InterPro"/>
</dbReference>
<keyword evidence="9 12" id="KW-0411">Iron-sulfur</keyword>
<dbReference type="Gene3D" id="3.40.50.80">
    <property type="entry name" value="Nucleotide-binding domain of ferredoxin-NADP reductase (FNR) module"/>
    <property type="match status" value="1"/>
</dbReference>
<dbReference type="Proteomes" id="UP001163687">
    <property type="component" value="Chromosome"/>
</dbReference>
<evidence type="ECO:0000256" key="9">
    <source>
        <dbReference type="ARBA" id="ARBA00023014"/>
    </source>
</evidence>
<evidence type="ECO:0000256" key="10">
    <source>
        <dbReference type="ARBA" id="ARBA00034078"/>
    </source>
</evidence>
<dbReference type="InterPro" id="IPR050353">
    <property type="entry name" value="PyrK_electron_transfer"/>
</dbReference>
<dbReference type="SUPFAM" id="SSF52343">
    <property type="entry name" value="Ferredoxin reductase-like, C-terminal NADP-linked domain"/>
    <property type="match status" value="1"/>
</dbReference>
<keyword evidence="3 11" id="KW-0285">Flavoprotein</keyword>
<feature type="binding site" evidence="12">
    <location>
        <position position="273"/>
    </location>
    <ligand>
        <name>[2Fe-2S] cluster</name>
        <dbReference type="ChEBI" id="CHEBI:190135"/>
    </ligand>
</feature>
<evidence type="ECO:0000313" key="15">
    <source>
        <dbReference type="Proteomes" id="UP001163687"/>
    </source>
</evidence>
<evidence type="ECO:0000313" key="14">
    <source>
        <dbReference type="EMBL" id="BDG60688.1"/>
    </source>
</evidence>
<evidence type="ECO:0000256" key="2">
    <source>
        <dbReference type="ARBA" id="ARBA00022448"/>
    </source>
</evidence>
<dbReference type="Gene3D" id="2.40.30.10">
    <property type="entry name" value="Translation factors"/>
    <property type="match status" value="1"/>
</dbReference>
<keyword evidence="5 12" id="KW-0479">Metal-binding</keyword>
<keyword evidence="7" id="KW-0249">Electron transport</keyword>
<feature type="binding site" evidence="12">
    <location>
        <position position="265"/>
    </location>
    <ligand>
        <name>[2Fe-2S] cluster</name>
        <dbReference type="ChEBI" id="CHEBI:190135"/>
    </ligand>
</feature>
<dbReference type="GO" id="GO:0046872">
    <property type="term" value="F:metal ion binding"/>
    <property type="evidence" value="ECO:0007669"/>
    <property type="project" value="UniProtKB-KW"/>
</dbReference>
<evidence type="ECO:0000256" key="1">
    <source>
        <dbReference type="ARBA" id="ARBA00006422"/>
    </source>
</evidence>
<comment type="cofactor">
    <cofactor evidence="12">
        <name>[2Fe-2S] cluster</name>
        <dbReference type="ChEBI" id="CHEBI:190135"/>
    </cofactor>
    <text evidence="12">Binds 1 [2Fe-2S] cluster per subunit.</text>
</comment>
<reference evidence="14" key="1">
    <citation type="submission" date="2022-03" db="EMBL/GenBank/DDBJ databases">
        <title>Complete genome sequence of Caldinitratiruptor microaerophilus.</title>
        <authorList>
            <person name="Mukaiyama R."/>
            <person name="Nishiyama T."/>
            <person name="Ueda K."/>
        </authorList>
    </citation>
    <scope>NUCLEOTIDE SEQUENCE</scope>
    <source>
        <strain evidence="14">JCM 16183</strain>
    </source>
</reference>
<feature type="binding site" evidence="11">
    <location>
        <begin position="99"/>
        <end position="100"/>
    </location>
    <ligand>
        <name>FAD</name>
        <dbReference type="ChEBI" id="CHEBI:57692"/>
    </ligand>
</feature>
<evidence type="ECO:0000256" key="4">
    <source>
        <dbReference type="ARBA" id="ARBA00022714"/>
    </source>
</evidence>
<feature type="binding site" evidence="11">
    <location>
        <begin position="92"/>
        <end position="94"/>
    </location>
    <ligand>
        <name>FAD</name>
        <dbReference type="ChEBI" id="CHEBI:57692"/>
    </ligand>
</feature>
<dbReference type="PANTHER" id="PTHR43513:SF3">
    <property type="entry name" value="DIHYDROOROTATE DEHYDROGENASE B (NAD(+)), ELECTRON TRANSFER SUBUNIT-RELATED"/>
    <property type="match status" value="1"/>
</dbReference>
<accession>A0AA35CLN4</accession>
<dbReference type="SUPFAM" id="SSF63380">
    <property type="entry name" value="Riboflavin synthase domain-like"/>
    <property type="match status" value="1"/>
</dbReference>
<gene>
    <name evidence="14" type="primary">pyrK</name>
    <name evidence="14" type="ORF">caldi_17780</name>
</gene>
<dbReference type="PANTHER" id="PTHR43513">
    <property type="entry name" value="DIHYDROOROTATE DEHYDROGENASE B (NAD(+)), ELECTRON TRANSFER SUBUNIT"/>
    <property type="match status" value="1"/>
</dbReference>
<dbReference type="InterPro" id="IPR017938">
    <property type="entry name" value="Riboflavin_synthase-like_b-brl"/>
</dbReference>
<dbReference type="KEGG" id="cmic:caldi_17780"/>
<keyword evidence="6 11" id="KW-0274">FAD</keyword>
<name>A0AA35CLN4_9FIRM</name>
<dbReference type="Pfam" id="PF10418">
    <property type="entry name" value="DHODB_Fe-S_bind"/>
    <property type="match status" value="1"/>
</dbReference>
<evidence type="ECO:0000259" key="13">
    <source>
        <dbReference type="PROSITE" id="PS51384"/>
    </source>
</evidence>
<keyword evidence="8 12" id="KW-0408">Iron</keyword>
<dbReference type="InterPro" id="IPR012165">
    <property type="entry name" value="Cyt_c3_hydrogenase_gsu"/>
</dbReference>
<evidence type="ECO:0000256" key="8">
    <source>
        <dbReference type="ARBA" id="ARBA00023004"/>
    </source>
</evidence>
<feature type="binding site" evidence="11">
    <location>
        <begin position="75"/>
        <end position="78"/>
    </location>
    <ligand>
        <name>FAD</name>
        <dbReference type="ChEBI" id="CHEBI:57692"/>
    </ligand>
</feature>
<dbReference type="PROSITE" id="PS51384">
    <property type="entry name" value="FAD_FR"/>
    <property type="match status" value="1"/>
</dbReference>
<dbReference type="InterPro" id="IPR017927">
    <property type="entry name" value="FAD-bd_FR_type"/>
</dbReference>
<feature type="binding site" evidence="12">
    <location>
        <position position="287"/>
    </location>
    <ligand>
        <name>[2Fe-2S] cluster</name>
        <dbReference type="ChEBI" id="CHEBI:190135"/>
    </ligand>
</feature>
<evidence type="ECO:0000256" key="7">
    <source>
        <dbReference type="ARBA" id="ARBA00022982"/>
    </source>
</evidence>
<evidence type="ECO:0000256" key="6">
    <source>
        <dbReference type="ARBA" id="ARBA00022827"/>
    </source>
</evidence>
<feature type="binding site" evidence="12">
    <location>
        <position position="270"/>
    </location>
    <ligand>
        <name>[2Fe-2S] cluster</name>
        <dbReference type="ChEBI" id="CHEBI:190135"/>
    </ligand>
</feature>
<dbReference type="AlphaFoldDB" id="A0AA35CLN4"/>
<keyword evidence="2" id="KW-0813">Transport</keyword>
<evidence type="ECO:0000256" key="12">
    <source>
        <dbReference type="PIRSR" id="PIRSR006816-2"/>
    </source>
</evidence>
<comment type="cofactor">
    <cofactor evidence="11">
        <name>FAD</name>
        <dbReference type="ChEBI" id="CHEBI:57692"/>
    </cofactor>
    <text evidence="11">Binds 1 FAD per subunit.</text>
</comment>
<dbReference type="Gene3D" id="2.10.240.10">
    <property type="entry name" value="Dihydroorotate dehydrogenase, electron transfer subunit"/>
    <property type="match status" value="1"/>
</dbReference>
<dbReference type="CDD" id="cd06218">
    <property type="entry name" value="DHOD_e_trans"/>
    <property type="match status" value="1"/>
</dbReference>
<feature type="domain" description="FAD-binding FR-type" evidence="13">
    <location>
        <begin position="20"/>
        <end position="124"/>
    </location>
</feature>
<dbReference type="GO" id="GO:0050660">
    <property type="term" value="F:flavin adenine dinucleotide binding"/>
    <property type="evidence" value="ECO:0007669"/>
    <property type="project" value="InterPro"/>
</dbReference>
<keyword evidence="15" id="KW-1185">Reference proteome</keyword>
<evidence type="ECO:0000256" key="5">
    <source>
        <dbReference type="ARBA" id="ARBA00022723"/>
    </source>
</evidence>
<dbReference type="RefSeq" id="WP_264844690.1">
    <property type="nucleotide sequence ID" value="NZ_AP025628.1"/>
</dbReference>
<keyword evidence="4 12" id="KW-0001">2Fe-2S</keyword>
<dbReference type="InterPro" id="IPR019480">
    <property type="entry name" value="Dihydroorotate_DH_Fe-S-bd"/>
</dbReference>
<organism evidence="14 15">
    <name type="scientific">Caldinitratiruptor microaerophilus</name>
    <dbReference type="NCBI Taxonomy" id="671077"/>
    <lineage>
        <taxon>Bacteria</taxon>
        <taxon>Bacillati</taxon>
        <taxon>Bacillota</taxon>
        <taxon>Clostridia</taxon>
        <taxon>Eubacteriales</taxon>
        <taxon>Symbiobacteriaceae</taxon>
        <taxon>Caldinitratiruptor</taxon>
    </lineage>
</organism>
<dbReference type="EMBL" id="AP025628">
    <property type="protein sequence ID" value="BDG60688.1"/>
    <property type="molecule type" value="Genomic_DNA"/>
</dbReference>
<sequence length="304" mass="30826">MAGDPEVAAAEREGRVRSPWRPERARVVAHARRGAGWFKLTLHAPHTAGAARPGQFVELAVLPAGHAGHDPLLKRPFSLCEIRPSTGEVTVVYRAAGRGTRALSAVPAGAELDLLGPLGRSFPDPGRFVPGAAPRLLLVGGGIGIPPMVAAAAWAREAGRDVLALVGARSAGELAALDELRATGVPVEVCTDDGSAGRRALVTELLAGALAGAASGGGPAAGGGEAAPPAEIWACGPEPMLIAVQRIAREAGAPAYLSVERPMACGFGVCMACAIPRAAGPGYLHVCVDGPVFRAEEVRLGDGA</sequence>
<dbReference type="PIRSF" id="PIRSF006816">
    <property type="entry name" value="Cyc3_hyd_g"/>
    <property type="match status" value="1"/>
</dbReference>
<evidence type="ECO:0000256" key="11">
    <source>
        <dbReference type="PIRSR" id="PIRSR006816-1"/>
    </source>
</evidence>
<comment type="similarity">
    <text evidence="1">Belongs to the PyrK family.</text>
</comment>
<dbReference type="GO" id="GO:0051537">
    <property type="term" value="F:2 iron, 2 sulfur cluster binding"/>
    <property type="evidence" value="ECO:0007669"/>
    <property type="project" value="UniProtKB-KW"/>
</dbReference>
<dbReference type="InterPro" id="IPR039261">
    <property type="entry name" value="FNR_nucleotide-bd"/>
</dbReference>
<evidence type="ECO:0000256" key="3">
    <source>
        <dbReference type="ARBA" id="ARBA00022630"/>
    </source>
</evidence>
<comment type="cofactor">
    <cofactor evidence="10">
        <name>[2Fe-2S] cluster</name>
        <dbReference type="ChEBI" id="CHEBI:190135"/>
    </cofactor>
</comment>
<proteinExistence type="inferred from homology"/>
<dbReference type="GO" id="GO:0016491">
    <property type="term" value="F:oxidoreductase activity"/>
    <property type="evidence" value="ECO:0007669"/>
    <property type="project" value="InterPro"/>
</dbReference>
<protein>
    <submittedName>
        <fullName evidence="14">Dihydroorotate dehydrogenase B (NAD(+)), electron transfer subunit</fullName>
    </submittedName>
</protein>
<dbReference type="InterPro" id="IPR037117">
    <property type="entry name" value="Dihydroorotate_DH_ele_sf"/>
</dbReference>